<name>A0A0E0JW43_ORYPU</name>
<sequence>MELRFPRFSQGLAQDLTTRRIWFGIPTAHDSESHDDITEERLYQNIFASHFGQLAIIFLWTSGNLPIAHTIWDPHFGQPAVEAFTRGGATGPVNIAYSGGVGNIYNPNGNQAFRGSKTRNLVSIIICQDFSGCITLSIGVGTPSDGSVESLCPKPRFE</sequence>
<dbReference type="Gramene" id="OPUNC02G04600.1">
    <property type="protein sequence ID" value="OPUNC02G04600.1"/>
    <property type="gene ID" value="OPUNC02G04600"/>
</dbReference>
<dbReference type="GO" id="GO:0009535">
    <property type="term" value="C:chloroplast thylakoid membrane"/>
    <property type="evidence" value="ECO:0007669"/>
    <property type="project" value="TreeGrafter"/>
</dbReference>
<organism evidence="1">
    <name type="scientific">Oryza punctata</name>
    <name type="common">Red rice</name>
    <dbReference type="NCBI Taxonomy" id="4537"/>
    <lineage>
        <taxon>Eukaryota</taxon>
        <taxon>Viridiplantae</taxon>
        <taxon>Streptophyta</taxon>
        <taxon>Embryophyta</taxon>
        <taxon>Tracheophyta</taxon>
        <taxon>Spermatophyta</taxon>
        <taxon>Magnoliopsida</taxon>
        <taxon>Liliopsida</taxon>
        <taxon>Poales</taxon>
        <taxon>Poaceae</taxon>
        <taxon>BOP clade</taxon>
        <taxon>Oryzoideae</taxon>
        <taxon>Oryzeae</taxon>
        <taxon>Oryzinae</taxon>
        <taxon>Oryza</taxon>
    </lineage>
</organism>
<dbReference type="InterPro" id="IPR001280">
    <property type="entry name" value="PSI_PsaA/B"/>
</dbReference>
<dbReference type="STRING" id="4537.A0A0E0JW43"/>
<dbReference type="Gene3D" id="1.20.1130.10">
    <property type="entry name" value="Photosystem I PsaA/PsaB"/>
    <property type="match status" value="1"/>
</dbReference>
<dbReference type="InterPro" id="IPR036408">
    <property type="entry name" value="PSI_PsaA/B_sf"/>
</dbReference>
<keyword evidence="2" id="KW-1185">Reference proteome</keyword>
<reference evidence="1" key="1">
    <citation type="submission" date="2015-04" db="UniProtKB">
        <authorList>
            <consortium name="EnsemblPlants"/>
        </authorList>
    </citation>
    <scope>IDENTIFICATION</scope>
</reference>
<reference evidence="1" key="2">
    <citation type="submission" date="2018-05" db="EMBL/GenBank/DDBJ databases">
        <title>OpunRS2 (Oryza punctata Reference Sequence Version 2).</title>
        <authorList>
            <person name="Zhang J."/>
            <person name="Kudrna D."/>
            <person name="Lee S."/>
            <person name="Talag J."/>
            <person name="Welchert J."/>
            <person name="Wing R.A."/>
        </authorList>
    </citation>
    <scope>NUCLEOTIDE SEQUENCE [LARGE SCALE GENOMIC DNA]</scope>
</reference>
<dbReference type="Pfam" id="PF00223">
    <property type="entry name" value="PsaA_PsaB"/>
    <property type="match status" value="2"/>
</dbReference>
<dbReference type="eggNOG" id="ENOG502QRYE">
    <property type="taxonomic scope" value="Eukaryota"/>
</dbReference>
<evidence type="ECO:0000313" key="2">
    <source>
        <dbReference type="Proteomes" id="UP000026962"/>
    </source>
</evidence>
<dbReference type="PANTHER" id="PTHR30128">
    <property type="entry name" value="OUTER MEMBRANE PROTEIN, OMPA-RELATED"/>
    <property type="match status" value="1"/>
</dbReference>
<dbReference type="SUPFAM" id="SSF81558">
    <property type="entry name" value="Photosystem I subunits PsaA/PsaB"/>
    <property type="match status" value="1"/>
</dbReference>
<dbReference type="HOGENOM" id="CLU_1672131_0_0_1"/>
<accession>A0A0E0JW43</accession>
<protein>
    <submittedName>
        <fullName evidence="1">Uncharacterized protein</fullName>
    </submittedName>
</protein>
<proteinExistence type="predicted"/>
<dbReference type="PANTHER" id="PTHR30128:SF19">
    <property type="entry name" value="PHOTOSYSTEM I P700 CHLOROPHYLL A APOPROTEIN A1-RELATED"/>
    <property type="match status" value="1"/>
</dbReference>
<dbReference type="AlphaFoldDB" id="A0A0E0JW43"/>
<evidence type="ECO:0000313" key="1">
    <source>
        <dbReference type="EnsemblPlants" id="OPUNC02G04600.1"/>
    </source>
</evidence>
<dbReference type="EnsemblPlants" id="OPUNC02G04600.1">
    <property type="protein sequence ID" value="OPUNC02G04600.1"/>
    <property type="gene ID" value="OPUNC02G04600"/>
</dbReference>
<dbReference type="GO" id="GO:0015979">
    <property type="term" value="P:photosynthesis"/>
    <property type="evidence" value="ECO:0007669"/>
    <property type="project" value="InterPro"/>
</dbReference>
<dbReference type="Proteomes" id="UP000026962">
    <property type="component" value="Chromosome 2"/>
</dbReference>